<comment type="caution">
    <text evidence="1">The sequence shown here is derived from an EMBL/GenBank/DDBJ whole genome shotgun (WGS) entry which is preliminary data.</text>
</comment>
<reference evidence="1 2" key="1">
    <citation type="journal article" date="2018" name="Front. Plant Sci.">
        <title>Red Clover (Trifolium pratense) and Zigzag Clover (T. medium) - A Picture of Genomic Similarities and Differences.</title>
        <authorList>
            <person name="Dluhosova J."/>
            <person name="Istvanek J."/>
            <person name="Nedelnik J."/>
            <person name="Repkova J."/>
        </authorList>
    </citation>
    <scope>NUCLEOTIDE SEQUENCE [LARGE SCALE GENOMIC DNA]</scope>
    <source>
        <strain evidence="2">cv. 10/8</strain>
        <tissue evidence="1">Leaf</tissue>
    </source>
</reference>
<evidence type="ECO:0000313" key="2">
    <source>
        <dbReference type="Proteomes" id="UP000265520"/>
    </source>
</evidence>
<dbReference type="EMBL" id="LXQA010443527">
    <property type="protein sequence ID" value="MCI52183.1"/>
    <property type="molecule type" value="Genomic_DNA"/>
</dbReference>
<keyword evidence="2" id="KW-1185">Reference proteome</keyword>
<proteinExistence type="predicted"/>
<sequence>MTGTIAVCDIEDPGVSLVEVPEITPFNFHYYNYFDKICYTVFAGED</sequence>
<protein>
    <submittedName>
        <fullName evidence="1">Uncharacterized protein</fullName>
    </submittedName>
</protein>
<dbReference type="AlphaFoldDB" id="A0A392STK6"/>
<accession>A0A392STK6</accession>
<organism evidence="1 2">
    <name type="scientific">Trifolium medium</name>
    <dbReference type="NCBI Taxonomy" id="97028"/>
    <lineage>
        <taxon>Eukaryota</taxon>
        <taxon>Viridiplantae</taxon>
        <taxon>Streptophyta</taxon>
        <taxon>Embryophyta</taxon>
        <taxon>Tracheophyta</taxon>
        <taxon>Spermatophyta</taxon>
        <taxon>Magnoliopsida</taxon>
        <taxon>eudicotyledons</taxon>
        <taxon>Gunneridae</taxon>
        <taxon>Pentapetalae</taxon>
        <taxon>rosids</taxon>
        <taxon>fabids</taxon>
        <taxon>Fabales</taxon>
        <taxon>Fabaceae</taxon>
        <taxon>Papilionoideae</taxon>
        <taxon>50 kb inversion clade</taxon>
        <taxon>NPAAA clade</taxon>
        <taxon>Hologalegina</taxon>
        <taxon>IRL clade</taxon>
        <taxon>Trifolieae</taxon>
        <taxon>Trifolium</taxon>
    </lineage>
</organism>
<evidence type="ECO:0000313" key="1">
    <source>
        <dbReference type="EMBL" id="MCI52183.1"/>
    </source>
</evidence>
<name>A0A392STK6_9FABA</name>
<dbReference type="Proteomes" id="UP000265520">
    <property type="component" value="Unassembled WGS sequence"/>
</dbReference>
<feature type="non-terminal residue" evidence="1">
    <location>
        <position position="46"/>
    </location>
</feature>